<keyword evidence="6" id="KW-0862">Zinc</keyword>
<keyword evidence="8 13" id="KW-0456">Lyase</keyword>
<evidence type="ECO:0000256" key="5">
    <source>
        <dbReference type="ARBA" id="ARBA00022741"/>
    </source>
</evidence>
<reference evidence="13 14" key="1">
    <citation type="submission" date="2020-12" db="EMBL/GenBank/DDBJ databases">
        <title>Aureibaculum luteum sp. nov. and Aureibaculum flavum sp. nov., novel members of the family Flavobacteriaceae isolated from Antarctic intertidal sediments.</title>
        <authorList>
            <person name="He X."/>
            <person name="Zhang X."/>
        </authorList>
    </citation>
    <scope>NUCLEOTIDE SEQUENCE [LARGE SCALE GENOMIC DNA]</scope>
    <source>
        <strain evidence="13 14">A20</strain>
    </source>
</reference>
<accession>A0ABS0WT59</accession>
<dbReference type="SUPFAM" id="SSF56796">
    <property type="entry name" value="Dehydroquinate synthase-like"/>
    <property type="match status" value="1"/>
</dbReference>
<organism evidence="13 14">
    <name type="scientific">Aureibaculum flavum</name>
    <dbReference type="NCBI Taxonomy" id="2795986"/>
    <lineage>
        <taxon>Bacteria</taxon>
        <taxon>Pseudomonadati</taxon>
        <taxon>Bacteroidota</taxon>
        <taxon>Flavobacteriia</taxon>
        <taxon>Flavobacteriales</taxon>
        <taxon>Flavobacteriaceae</taxon>
        <taxon>Aureibaculum</taxon>
    </lineage>
</organism>
<dbReference type="EC" id="4.2.3.4" evidence="10"/>
<keyword evidence="5" id="KW-0547">Nucleotide-binding</keyword>
<proteinExistence type="predicted"/>
<dbReference type="InterPro" id="IPR030960">
    <property type="entry name" value="DHQS/DOIS_N"/>
</dbReference>
<evidence type="ECO:0000256" key="6">
    <source>
        <dbReference type="ARBA" id="ARBA00022833"/>
    </source>
</evidence>
<comment type="cofactor">
    <cofactor evidence="2">
        <name>Co(2+)</name>
        <dbReference type="ChEBI" id="CHEBI:48828"/>
    </cofactor>
</comment>
<keyword evidence="7" id="KW-0520">NAD</keyword>
<dbReference type="InterPro" id="IPR050071">
    <property type="entry name" value="Dehydroquinate_synthase"/>
</dbReference>
<dbReference type="NCBIfam" id="TIGR01357">
    <property type="entry name" value="aroB"/>
    <property type="match status" value="1"/>
</dbReference>
<dbReference type="Pfam" id="PF01761">
    <property type="entry name" value="DHQ_synthase"/>
    <property type="match status" value="1"/>
</dbReference>
<evidence type="ECO:0000256" key="3">
    <source>
        <dbReference type="ARBA" id="ARBA00003485"/>
    </source>
</evidence>
<dbReference type="EMBL" id="JAEHFJ010000006">
    <property type="protein sequence ID" value="MBJ2175147.1"/>
    <property type="molecule type" value="Genomic_DNA"/>
</dbReference>
<dbReference type="InterPro" id="IPR056179">
    <property type="entry name" value="DHQS_C"/>
</dbReference>
<evidence type="ECO:0000256" key="4">
    <source>
        <dbReference type="ARBA" id="ARBA00022723"/>
    </source>
</evidence>
<dbReference type="InterPro" id="IPR030963">
    <property type="entry name" value="DHQ_synth_fam"/>
</dbReference>
<dbReference type="Gene3D" id="1.20.1090.10">
    <property type="entry name" value="Dehydroquinate synthase-like - alpha domain"/>
    <property type="match status" value="1"/>
</dbReference>
<dbReference type="Gene3D" id="3.40.50.1970">
    <property type="match status" value="1"/>
</dbReference>
<evidence type="ECO:0000256" key="2">
    <source>
        <dbReference type="ARBA" id="ARBA00001941"/>
    </source>
</evidence>
<sequence length="355" mass="39911">MKPIISASYSIYFNDDAYQNLNDYISKNEISKVYILTDNNSHKFCLPKFKTKIPNSVTIQTITIKDGEINKNINTCVHVWKKLTELEADRKSLIINIGGGMVTDLGGFVASTFKRGIKFINIPTTLLSMVDASVGSKTGVDLDNLKNLVGLFSNPEMVLIDSTFLETLPERELKSGVAEVIKYGLTFDADLLATIKQDKWKEVAALNNIIYQSIEIKNKVVLEDFKETGLRKVLNFGHTVGHAIESYYLDHKDLDRLLHGEAIAIGMIVEAYISKQQCGFPEAELDALKQYVLKTYGKTTISKEHIPAILELMKHDKKNIKGTVRYILLKNIGEFVIDAESSNEMVVEGLAYYER</sequence>
<evidence type="ECO:0000259" key="12">
    <source>
        <dbReference type="Pfam" id="PF24621"/>
    </source>
</evidence>
<keyword evidence="4" id="KW-0479">Metal-binding</keyword>
<dbReference type="InterPro" id="IPR016037">
    <property type="entry name" value="DHQ_synth_AroB"/>
</dbReference>
<keyword evidence="14" id="KW-1185">Reference proteome</keyword>
<feature type="domain" description="3-dehydroquinate synthase C-terminal" evidence="12">
    <location>
        <begin position="176"/>
        <end position="319"/>
    </location>
</feature>
<evidence type="ECO:0000256" key="9">
    <source>
        <dbReference type="ARBA" id="ARBA00023285"/>
    </source>
</evidence>
<comment type="function">
    <text evidence="3">Catalyzes the conversion of 3-deoxy-D-arabino-heptulosonate 7-phosphate (DAHP) to dehydroquinate (DHQ).</text>
</comment>
<comment type="cofactor">
    <cofactor evidence="1">
        <name>NAD(+)</name>
        <dbReference type="ChEBI" id="CHEBI:57540"/>
    </cofactor>
</comment>
<name>A0ABS0WT59_9FLAO</name>
<dbReference type="PANTHER" id="PTHR43622">
    <property type="entry name" value="3-DEHYDROQUINATE SYNTHASE"/>
    <property type="match status" value="1"/>
</dbReference>
<dbReference type="Proteomes" id="UP000623301">
    <property type="component" value="Unassembled WGS sequence"/>
</dbReference>
<comment type="caution">
    <text evidence="13">The sequence shown here is derived from an EMBL/GenBank/DDBJ whole genome shotgun (WGS) entry which is preliminary data.</text>
</comment>
<keyword evidence="9" id="KW-0170">Cobalt</keyword>
<dbReference type="Pfam" id="PF24621">
    <property type="entry name" value="DHQS_C"/>
    <property type="match status" value="1"/>
</dbReference>
<evidence type="ECO:0000259" key="11">
    <source>
        <dbReference type="Pfam" id="PF01761"/>
    </source>
</evidence>
<dbReference type="GO" id="GO:0003856">
    <property type="term" value="F:3-dehydroquinate synthase activity"/>
    <property type="evidence" value="ECO:0007669"/>
    <property type="project" value="UniProtKB-EC"/>
</dbReference>
<protein>
    <recommendedName>
        <fullName evidence="10">3-dehydroquinate synthase</fullName>
        <ecNumber evidence="10">4.2.3.4</ecNumber>
    </recommendedName>
</protein>
<dbReference type="CDD" id="cd08195">
    <property type="entry name" value="DHQS"/>
    <property type="match status" value="1"/>
</dbReference>
<evidence type="ECO:0000256" key="7">
    <source>
        <dbReference type="ARBA" id="ARBA00023027"/>
    </source>
</evidence>
<dbReference type="PANTHER" id="PTHR43622:SF1">
    <property type="entry name" value="3-DEHYDROQUINATE SYNTHASE"/>
    <property type="match status" value="1"/>
</dbReference>
<evidence type="ECO:0000313" key="13">
    <source>
        <dbReference type="EMBL" id="MBJ2175147.1"/>
    </source>
</evidence>
<evidence type="ECO:0000256" key="10">
    <source>
        <dbReference type="NCBIfam" id="TIGR01357"/>
    </source>
</evidence>
<dbReference type="PIRSF" id="PIRSF001455">
    <property type="entry name" value="DHQ_synth"/>
    <property type="match status" value="1"/>
</dbReference>
<evidence type="ECO:0000256" key="1">
    <source>
        <dbReference type="ARBA" id="ARBA00001911"/>
    </source>
</evidence>
<gene>
    <name evidence="13" type="primary">aroB</name>
    <name evidence="13" type="ORF">JBL43_12915</name>
</gene>
<dbReference type="RefSeq" id="WP_198841832.1">
    <property type="nucleotide sequence ID" value="NZ_JAEHFJ010000006.1"/>
</dbReference>
<evidence type="ECO:0000256" key="8">
    <source>
        <dbReference type="ARBA" id="ARBA00023239"/>
    </source>
</evidence>
<feature type="domain" description="3-dehydroquinate synthase N-terminal" evidence="11">
    <location>
        <begin position="62"/>
        <end position="174"/>
    </location>
</feature>
<evidence type="ECO:0000313" key="14">
    <source>
        <dbReference type="Proteomes" id="UP000623301"/>
    </source>
</evidence>